<feature type="domain" description="PIPK" evidence="3">
    <location>
        <begin position="1"/>
        <end position="124"/>
    </location>
</feature>
<dbReference type="Pfam" id="PF01504">
    <property type="entry name" value="PIP5K"/>
    <property type="match status" value="1"/>
</dbReference>
<dbReference type="GO" id="GO:0005524">
    <property type="term" value="F:ATP binding"/>
    <property type="evidence" value="ECO:0007669"/>
    <property type="project" value="UniProtKB-UniRule"/>
</dbReference>
<dbReference type="GO" id="GO:0005886">
    <property type="term" value="C:plasma membrane"/>
    <property type="evidence" value="ECO:0007669"/>
    <property type="project" value="TreeGrafter"/>
</dbReference>
<keyword evidence="1" id="KW-0418">Kinase</keyword>
<dbReference type="InterPro" id="IPR023610">
    <property type="entry name" value="PInositol-4/5-P-5/4-kinase"/>
</dbReference>
<keyword evidence="1" id="KW-0067">ATP-binding</keyword>
<organism evidence="4 5">
    <name type="scientific">Rhizophlyctis rosea</name>
    <dbReference type="NCBI Taxonomy" id="64517"/>
    <lineage>
        <taxon>Eukaryota</taxon>
        <taxon>Fungi</taxon>
        <taxon>Fungi incertae sedis</taxon>
        <taxon>Chytridiomycota</taxon>
        <taxon>Chytridiomycota incertae sedis</taxon>
        <taxon>Chytridiomycetes</taxon>
        <taxon>Rhizophlyctidales</taxon>
        <taxon>Rhizophlyctidaceae</taxon>
        <taxon>Rhizophlyctis</taxon>
    </lineage>
</organism>
<keyword evidence="1" id="KW-0547">Nucleotide-binding</keyword>
<feature type="non-terminal residue" evidence="4">
    <location>
        <position position="141"/>
    </location>
</feature>
<evidence type="ECO:0000256" key="2">
    <source>
        <dbReference type="SAM" id="MobiDB-lite"/>
    </source>
</evidence>
<dbReference type="Proteomes" id="UP001212841">
    <property type="component" value="Unassembled WGS sequence"/>
</dbReference>
<evidence type="ECO:0000313" key="4">
    <source>
        <dbReference type="EMBL" id="KAJ3033563.1"/>
    </source>
</evidence>
<evidence type="ECO:0000259" key="3">
    <source>
        <dbReference type="PROSITE" id="PS51455"/>
    </source>
</evidence>
<dbReference type="AlphaFoldDB" id="A0AAD5S289"/>
<dbReference type="GO" id="GO:0016308">
    <property type="term" value="F:1-phosphatidylinositol-4-phosphate 5-kinase activity"/>
    <property type="evidence" value="ECO:0007669"/>
    <property type="project" value="TreeGrafter"/>
</dbReference>
<dbReference type="PANTHER" id="PTHR23086">
    <property type="entry name" value="PHOSPHATIDYLINOSITOL-4-PHOSPHATE 5-KINASE"/>
    <property type="match status" value="1"/>
</dbReference>
<gene>
    <name evidence="4" type="primary">MSS4_2</name>
    <name evidence="4" type="ORF">HK097_004807</name>
</gene>
<reference evidence="4" key="1">
    <citation type="submission" date="2020-05" db="EMBL/GenBank/DDBJ databases">
        <title>Phylogenomic resolution of chytrid fungi.</title>
        <authorList>
            <person name="Stajich J.E."/>
            <person name="Amses K."/>
            <person name="Simmons R."/>
            <person name="Seto K."/>
            <person name="Myers J."/>
            <person name="Bonds A."/>
            <person name="Quandt C.A."/>
            <person name="Barry K."/>
            <person name="Liu P."/>
            <person name="Grigoriev I."/>
            <person name="Longcore J.E."/>
            <person name="James T.Y."/>
        </authorList>
    </citation>
    <scope>NUCLEOTIDE SEQUENCE</scope>
    <source>
        <strain evidence="4">JEL0318</strain>
    </source>
</reference>
<dbReference type="EMBL" id="JADGJD010002271">
    <property type="protein sequence ID" value="KAJ3033563.1"/>
    <property type="molecule type" value="Genomic_DNA"/>
</dbReference>
<keyword evidence="5" id="KW-1185">Reference proteome</keyword>
<evidence type="ECO:0000256" key="1">
    <source>
        <dbReference type="PROSITE-ProRule" id="PRU00781"/>
    </source>
</evidence>
<dbReference type="GO" id="GO:0046854">
    <property type="term" value="P:phosphatidylinositol phosphate biosynthetic process"/>
    <property type="evidence" value="ECO:0007669"/>
    <property type="project" value="TreeGrafter"/>
</dbReference>
<protein>
    <submittedName>
        <fullName evidence="4">Phosphatidylinositol-4-phosphate 5-kinase</fullName>
    </submittedName>
</protein>
<sequence length="141" mass="15517">GGGDVITPRNKRPPSKAQAIKRALTRTEAIQLGPSSSRLPDDSPAERKYCVFYQDHGGFQSTDEANLPSQELYYVGIIDIFTKYDLTKKVEHVFKSIGNDKTKISAVHPRLYGTRFVKFMRDAISGGNSVKVTPIAAATAE</sequence>
<accession>A0AAD5S289</accession>
<dbReference type="PROSITE" id="PS51455">
    <property type="entry name" value="PIPK"/>
    <property type="match status" value="1"/>
</dbReference>
<feature type="region of interest" description="Disordered" evidence="2">
    <location>
        <begin position="1"/>
        <end position="20"/>
    </location>
</feature>
<dbReference type="PANTHER" id="PTHR23086:SF8">
    <property type="entry name" value="PHOSPHATIDYLINOSITOL 5-PHOSPHATE 4-KINASE, ISOFORM A"/>
    <property type="match status" value="1"/>
</dbReference>
<name>A0AAD5S289_9FUNG</name>
<keyword evidence="1" id="KW-0808">Transferase</keyword>
<proteinExistence type="predicted"/>
<evidence type="ECO:0000313" key="5">
    <source>
        <dbReference type="Proteomes" id="UP001212841"/>
    </source>
</evidence>
<comment type="caution">
    <text evidence="4">The sequence shown here is derived from an EMBL/GenBank/DDBJ whole genome shotgun (WGS) entry which is preliminary data.</text>
</comment>
<dbReference type="InterPro" id="IPR027483">
    <property type="entry name" value="PInositol-4-P-4/5-kinase_C_sf"/>
</dbReference>
<dbReference type="InterPro" id="IPR002498">
    <property type="entry name" value="PInositol-4-P-4/5-kinase_core"/>
</dbReference>
<dbReference type="SUPFAM" id="SSF56104">
    <property type="entry name" value="SAICAR synthase-like"/>
    <property type="match status" value="1"/>
</dbReference>
<dbReference type="Gene3D" id="3.30.810.10">
    <property type="entry name" value="2-Layer Sandwich"/>
    <property type="match status" value="1"/>
</dbReference>